<sequence>MEAFGHGGFHYPVQMLPAVVSRQRNLQGSADVSNGLALVQELLSGPHLRVICSGLWRLTFMALLLAISGR</sequence>
<dbReference type="Proteomes" id="UP000243002">
    <property type="component" value="Unassembled WGS sequence"/>
</dbReference>
<reference evidence="1 2" key="1">
    <citation type="journal article" date="2018" name="Environ. Microbiol.">
        <title>Ecological and genomic features of two widespread freshwater picocyanobacteria.</title>
        <authorList>
            <person name="Cabello-Yeves P.J."/>
            <person name="Picazo A."/>
            <person name="Camacho A."/>
            <person name="Callieri C."/>
            <person name="Rosselli R."/>
            <person name="Roda-Garcia J.J."/>
            <person name="Coutinho F.H."/>
            <person name="Rodriguez-Valera F."/>
        </authorList>
    </citation>
    <scope>NUCLEOTIDE SEQUENCE [LARGE SCALE GENOMIC DNA]</scope>
    <source>
        <strain evidence="1 2">Tous</strain>
    </source>
</reference>
<protein>
    <submittedName>
        <fullName evidence="1">Uncharacterized protein</fullName>
    </submittedName>
</protein>
<comment type="caution">
    <text evidence="1">The sequence shown here is derived from an EMBL/GenBank/DDBJ whole genome shotgun (WGS) entry which is preliminary data.</text>
</comment>
<name>A0A2P7MR46_9CYAN</name>
<keyword evidence="2" id="KW-1185">Reference proteome</keyword>
<evidence type="ECO:0000313" key="2">
    <source>
        <dbReference type="Proteomes" id="UP000243002"/>
    </source>
</evidence>
<dbReference type="EMBL" id="PXXO01000018">
    <property type="protein sequence ID" value="PSJ03691.1"/>
    <property type="molecule type" value="Genomic_DNA"/>
</dbReference>
<accession>A0A2P7MR46</accession>
<proteinExistence type="predicted"/>
<dbReference type="AlphaFoldDB" id="A0A2P7MR46"/>
<organism evidence="1 2">
    <name type="scientific">Cyanobium usitatum str. Tous</name>
    <dbReference type="NCBI Taxonomy" id="2116684"/>
    <lineage>
        <taxon>Bacteria</taxon>
        <taxon>Bacillati</taxon>
        <taxon>Cyanobacteriota</taxon>
        <taxon>Cyanophyceae</taxon>
        <taxon>Synechococcales</taxon>
        <taxon>Prochlorococcaceae</taxon>
        <taxon>Cyanobium</taxon>
    </lineage>
</organism>
<gene>
    <name evidence="1" type="ORF">C7K55_12315</name>
</gene>
<evidence type="ECO:0000313" key="1">
    <source>
        <dbReference type="EMBL" id="PSJ03691.1"/>
    </source>
</evidence>